<dbReference type="GO" id="GO:0003712">
    <property type="term" value="F:transcription coregulator activity"/>
    <property type="evidence" value="ECO:0007669"/>
    <property type="project" value="InterPro"/>
</dbReference>
<keyword evidence="7" id="KW-1185">Reference proteome</keyword>
<dbReference type="Gene3D" id="1.10.287.3490">
    <property type="match status" value="1"/>
</dbReference>
<keyword evidence="4" id="KW-0805">Transcription regulation</keyword>
<comment type="subunit">
    <text evidence="4">Component of the Mediator complex.</text>
</comment>
<dbReference type="InterPro" id="IPR019404">
    <property type="entry name" value="Mediator_Med11"/>
</dbReference>
<evidence type="ECO:0000256" key="1">
    <source>
        <dbReference type="ARBA" id="ARBA00004123"/>
    </source>
</evidence>
<dbReference type="GO" id="GO:0016592">
    <property type="term" value="C:mediator complex"/>
    <property type="evidence" value="ECO:0007669"/>
    <property type="project" value="InterPro"/>
</dbReference>
<proteinExistence type="inferred from homology"/>
<comment type="caution">
    <text evidence="6">The sequence shown here is derived from an EMBL/GenBank/DDBJ whole genome shotgun (WGS) entry which is preliminary data.</text>
</comment>
<feature type="region of interest" description="Disordered" evidence="5">
    <location>
        <begin position="77"/>
        <end position="107"/>
    </location>
</feature>
<dbReference type="Pfam" id="PF10280">
    <property type="entry name" value="Med11"/>
    <property type="match status" value="1"/>
</dbReference>
<evidence type="ECO:0000313" key="7">
    <source>
        <dbReference type="Proteomes" id="UP000750711"/>
    </source>
</evidence>
<sequence>MTESSEDVASLLRAAGQAVNSLTNRPPSNPEEPVTIEAHKESFSKATATYFSLLASINVRLRRQIYALEEADIIASDSASKDSQAAGNTPGFGAAGGSGAGGAAIQTDKGEISGTGLGNLDVGWLNSRSDIVGRKMEGELWAKAREFLERLEQRNSRDNENGEMETMEQDNLEV</sequence>
<comment type="similarity">
    <text evidence="2 4">Belongs to the Mediator complex subunit 11 family.</text>
</comment>
<dbReference type="AlphaFoldDB" id="A0A9P8RRF9"/>
<protein>
    <recommendedName>
        <fullName evidence="4">Mediator of RNA polymerase II transcription subunit 11</fullName>
    </recommendedName>
    <alternativeName>
        <fullName evidence="4">Mediator complex subunit 11</fullName>
    </alternativeName>
</protein>
<evidence type="ECO:0000256" key="5">
    <source>
        <dbReference type="SAM" id="MobiDB-lite"/>
    </source>
</evidence>
<keyword evidence="4" id="KW-0804">Transcription</keyword>
<organism evidence="6 7">
    <name type="scientific">Trichoglossum hirsutum</name>
    <dbReference type="NCBI Taxonomy" id="265104"/>
    <lineage>
        <taxon>Eukaryota</taxon>
        <taxon>Fungi</taxon>
        <taxon>Dikarya</taxon>
        <taxon>Ascomycota</taxon>
        <taxon>Pezizomycotina</taxon>
        <taxon>Geoglossomycetes</taxon>
        <taxon>Geoglossales</taxon>
        <taxon>Geoglossaceae</taxon>
        <taxon>Trichoglossum</taxon>
    </lineage>
</organism>
<gene>
    <name evidence="4" type="primary">MED11</name>
    <name evidence="6" type="ORF">GP486_003152</name>
</gene>
<dbReference type="GO" id="GO:0006357">
    <property type="term" value="P:regulation of transcription by RNA polymerase II"/>
    <property type="evidence" value="ECO:0007669"/>
    <property type="project" value="InterPro"/>
</dbReference>
<dbReference type="EMBL" id="JAGHQM010000402">
    <property type="protein sequence ID" value="KAH0562149.1"/>
    <property type="molecule type" value="Genomic_DNA"/>
</dbReference>
<accession>A0A9P8RRF9</accession>
<evidence type="ECO:0000256" key="3">
    <source>
        <dbReference type="ARBA" id="ARBA00023242"/>
    </source>
</evidence>
<name>A0A9P8RRF9_9PEZI</name>
<feature type="compositionally biased region" description="Low complexity" evidence="5">
    <location>
        <begin position="77"/>
        <end position="92"/>
    </location>
</feature>
<comment type="subcellular location">
    <subcellularLocation>
        <location evidence="1 4">Nucleus</location>
    </subcellularLocation>
</comment>
<keyword evidence="4" id="KW-0010">Activator</keyword>
<feature type="region of interest" description="Disordered" evidence="5">
    <location>
        <begin position="151"/>
        <end position="174"/>
    </location>
</feature>
<evidence type="ECO:0000256" key="2">
    <source>
        <dbReference type="ARBA" id="ARBA00008186"/>
    </source>
</evidence>
<evidence type="ECO:0000256" key="4">
    <source>
        <dbReference type="RuleBase" id="RU364147"/>
    </source>
</evidence>
<feature type="compositionally biased region" description="Gly residues" evidence="5">
    <location>
        <begin position="93"/>
        <end position="102"/>
    </location>
</feature>
<feature type="compositionally biased region" description="Basic and acidic residues" evidence="5">
    <location>
        <begin position="151"/>
        <end position="160"/>
    </location>
</feature>
<dbReference type="Proteomes" id="UP000750711">
    <property type="component" value="Unassembled WGS sequence"/>
</dbReference>
<comment type="function">
    <text evidence="4">Component of the Mediator complex, a coactivator involved in the regulated transcription of nearly all RNA polymerase II-dependent genes. Mediator functions as a bridge to convey information from gene-specific regulatory proteins to the basal RNA polymerase II transcription machinery. Mediator is recruited to promoters by direct interactions with regulatory proteins and serves as a scaffold for the assembly of a functional pre-initiation complex with RNA polymerase II and the general transcription factors.</text>
</comment>
<evidence type="ECO:0000313" key="6">
    <source>
        <dbReference type="EMBL" id="KAH0562149.1"/>
    </source>
</evidence>
<keyword evidence="3 4" id="KW-0539">Nucleus</keyword>
<feature type="compositionally biased region" description="Acidic residues" evidence="5">
    <location>
        <begin position="161"/>
        <end position="174"/>
    </location>
</feature>
<reference evidence="6" key="1">
    <citation type="submission" date="2021-03" db="EMBL/GenBank/DDBJ databases">
        <title>Comparative genomics and phylogenomic investigation of the class Geoglossomycetes provide insights into ecological specialization and systematics.</title>
        <authorList>
            <person name="Melie T."/>
            <person name="Pirro S."/>
            <person name="Miller A.N."/>
            <person name="Quandt A."/>
        </authorList>
    </citation>
    <scope>NUCLEOTIDE SEQUENCE</scope>
    <source>
        <strain evidence="6">CAQ_001_2017</strain>
    </source>
</reference>